<keyword evidence="1" id="KW-0472">Membrane</keyword>
<organism evidence="2 3">
    <name type="scientific">Parafrankia irregularis</name>
    <dbReference type="NCBI Taxonomy" id="795642"/>
    <lineage>
        <taxon>Bacteria</taxon>
        <taxon>Bacillati</taxon>
        <taxon>Actinomycetota</taxon>
        <taxon>Actinomycetes</taxon>
        <taxon>Frankiales</taxon>
        <taxon>Frankiaceae</taxon>
        <taxon>Parafrankia</taxon>
    </lineage>
</organism>
<dbReference type="EMBL" id="FAOZ01000032">
    <property type="protein sequence ID" value="CUU59872.1"/>
    <property type="molecule type" value="Genomic_DNA"/>
</dbReference>
<keyword evidence="3" id="KW-1185">Reference proteome</keyword>
<dbReference type="Proteomes" id="UP000198802">
    <property type="component" value="Unassembled WGS sequence"/>
</dbReference>
<dbReference type="AlphaFoldDB" id="A0A0S4QW31"/>
<keyword evidence="1" id="KW-0812">Transmembrane</keyword>
<sequence>MRTVLLLVPVLVCVGLVANGVRLRGRLRRLDTAVASGRPVDPAHVFLVAEGVRLSEAACRAASNHARRERLLALDLIPGDLTVERALDVARMVDTRTYRADRTAAGRGAFQAILVHRVLLDRIGITPREDFDPVELVDITAQLKRYAPDATDLVVVHGLQAARDDAAMRVRVQQRAYACTPASLYMPFAPHIGTAIGSQVSQNLAYVAMLLFWFQPFFVCAGKVPLAPRDLIRSPIVRILGIVLFVIHSVRAGRRAAEAKAAGLPADPVKEDRRRHREETTAWYVARARRVGRLREATSTECPWCGSGHLAVRLRSVDLTMGKPGSFRLDACRRCGHIFLNPALTPDGQDYYERDWRDGFAIEAAEHSRMREAPADRARAELLRPHVTPRAWLDVGAGFGHFCNVARRHWPMTTFGALDVTDAIDEACARGWVEAAYQGELVQVADSIAGRYDVISMFGYLERTRYPSEELDGAVKALPPGGHLMLELPNPSCPAARWMGRYWAGWDVPRRQHYIPVDNLLAALEDRGMRPIVVQFGPAQRPGDVTRALRLLIANLAPKPEPWVHASRAGIGRRVLRAVLLLAAVVPFGLAWGLDRLTRPALARGRRSNTYRVLARKEG</sequence>
<keyword evidence="2" id="KW-0808">Transferase</keyword>
<dbReference type="SUPFAM" id="SSF53335">
    <property type="entry name" value="S-adenosyl-L-methionine-dependent methyltransferases"/>
    <property type="match status" value="1"/>
</dbReference>
<dbReference type="Gene3D" id="3.40.50.150">
    <property type="entry name" value="Vaccinia Virus protein VP39"/>
    <property type="match status" value="1"/>
</dbReference>
<protein>
    <submittedName>
        <fullName evidence="2">Methyltransferase domain-containing protein</fullName>
    </submittedName>
</protein>
<dbReference type="GO" id="GO:0008168">
    <property type="term" value="F:methyltransferase activity"/>
    <property type="evidence" value="ECO:0007669"/>
    <property type="project" value="UniProtKB-KW"/>
</dbReference>
<evidence type="ECO:0000313" key="3">
    <source>
        <dbReference type="Proteomes" id="UP000198802"/>
    </source>
</evidence>
<evidence type="ECO:0000313" key="2">
    <source>
        <dbReference type="EMBL" id="CUU59872.1"/>
    </source>
</evidence>
<keyword evidence="1" id="KW-1133">Transmembrane helix</keyword>
<dbReference type="Pfam" id="PF13489">
    <property type="entry name" value="Methyltransf_23"/>
    <property type="match status" value="1"/>
</dbReference>
<proteinExistence type="predicted"/>
<dbReference type="InterPro" id="IPR029063">
    <property type="entry name" value="SAM-dependent_MTases_sf"/>
</dbReference>
<evidence type="ECO:0000256" key="1">
    <source>
        <dbReference type="SAM" id="Phobius"/>
    </source>
</evidence>
<gene>
    <name evidence="2" type="ORF">Ga0074812_13278</name>
</gene>
<feature type="transmembrane region" description="Helical" evidence="1">
    <location>
        <begin position="575"/>
        <end position="594"/>
    </location>
</feature>
<accession>A0A0S4QW31</accession>
<name>A0A0S4QW31_9ACTN</name>
<dbReference type="RefSeq" id="WP_193209737.1">
    <property type="nucleotide sequence ID" value="NZ_FAOZ01000032.1"/>
</dbReference>
<feature type="transmembrane region" description="Helical" evidence="1">
    <location>
        <begin position="204"/>
        <end position="226"/>
    </location>
</feature>
<reference evidence="3" key="1">
    <citation type="submission" date="2015-11" db="EMBL/GenBank/DDBJ databases">
        <authorList>
            <person name="Varghese N."/>
        </authorList>
    </citation>
    <scope>NUCLEOTIDE SEQUENCE [LARGE SCALE GENOMIC DNA]</scope>
    <source>
        <strain evidence="3">DSM 45899</strain>
    </source>
</reference>
<dbReference type="GO" id="GO:0032259">
    <property type="term" value="P:methylation"/>
    <property type="evidence" value="ECO:0007669"/>
    <property type="project" value="UniProtKB-KW"/>
</dbReference>
<keyword evidence="2" id="KW-0489">Methyltransferase</keyword>